<evidence type="ECO:0000313" key="1">
    <source>
        <dbReference type="EMBL" id="TFW27732.1"/>
    </source>
</evidence>
<dbReference type="RefSeq" id="WP_135191971.1">
    <property type="nucleotide sequence ID" value="NZ_SPUM01000146.1"/>
</dbReference>
<dbReference type="PANTHER" id="PTHR42923">
    <property type="entry name" value="PROTOPORPHYRINOGEN OXIDASE"/>
    <property type="match status" value="1"/>
</dbReference>
<dbReference type="Gene3D" id="3.50.50.60">
    <property type="entry name" value="FAD/NAD(P)-binding domain"/>
    <property type="match status" value="1"/>
</dbReference>
<dbReference type="InterPro" id="IPR050464">
    <property type="entry name" value="Zeta_carotene_desat/Oxidored"/>
</dbReference>
<gene>
    <name evidence="1" type="ORF">E4O92_23000</name>
</gene>
<dbReference type="PRINTS" id="PR00419">
    <property type="entry name" value="ADXRDTASE"/>
</dbReference>
<dbReference type="OrthoDB" id="337830at2"/>
<dbReference type="AlphaFoldDB" id="A0A4Y9SM32"/>
<name>A0A4Y9SM32_9BURK</name>
<reference evidence="1 2" key="1">
    <citation type="submission" date="2019-03" db="EMBL/GenBank/DDBJ databases">
        <title>Draft genome of Massilia hortus sp. nov., a novel bacterial species of the Oxalobacteraceae family.</title>
        <authorList>
            <person name="Peta V."/>
            <person name="Raths R."/>
            <person name="Bucking H."/>
        </authorList>
    </citation>
    <scope>NUCLEOTIDE SEQUENCE [LARGE SCALE GENOMIC DNA]</scope>
    <source>
        <strain evidence="1 2">ONC3</strain>
    </source>
</reference>
<evidence type="ECO:0000313" key="2">
    <source>
        <dbReference type="Proteomes" id="UP000297258"/>
    </source>
</evidence>
<sequence>MQKAIQPLRVAIIGGGISGLSSAYYLLKQADRPLQIDIFERKEVLGGNADTVVVDLGSYVDSRGCRHAYFRWADLGVNDVNLATYVELKKVMEDIGYLDQLKPLQDTACYFNREGSLTITDDGALRDGVSNPQFSLANADNGKLAPLIKVVHQSALNLLDTVNPQYTVGHFFNACVVQPAQMLGKAAAQLKIEIDWDDPKLPERLAKVRDDIYYPRIAAMYFTDERGPAFLPLQSPFQYYRLQEGAEATNPDRRYFDNGAQKWLEALEDHLRKKSGRHVKINIYTNAEVGVHVRPGSVLVFGEGHPPANYDLCVLGTHADDTIGLLSFDHDMTDWGRRINAVLSKVTYTRTYAVCHTYGGKLPQNINVWRTYNVLQRESTDTSFPYRMTYVENLHQNDPVNPRYSRAGLPLFLTSMVKSLDEIPVECMLDRVRSPERMDASMLDALPKATQRQLEGKMMRTGYRANHDMLHAGLADKAWTVFKHNVLDAECIAAQESIQLYNRSVAQQIGAGQQPTCALLFGGGWTNGAGLHEQCLLQSKQIATWILRGEVSPAAGLAPAAAATTA</sequence>
<dbReference type="EMBL" id="SPUM01000146">
    <property type="protein sequence ID" value="TFW27732.1"/>
    <property type="molecule type" value="Genomic_DNA"/>
</dbReference>
<dbReference type="Pfam" id="PF13450">
    <property type="entry name" value="NAD_binding_8"/>
    <property type="match status" value="1"/>
</dbReference>
<keyword evidence="2" id="KW-1185">Reference proteome</keyword>
<dbReference type="SUPFAM" id="SSF51905">
    <property type="entry name" value="FAD/NAD(P)-binding domain"/>
    <property type="match status" value="1"/>
</dbReference>
<dbReference type="InterPro" id="IPR036188">
    <property type="entry name" value="FAD/NAD-bd_sf"/>
</dbReference>
<dbReference type="GO" id="GO:0016491">
    <property type="term" value="F:oxidoreductase activity"/>
    <property type="evidence" value="ECO:0007669"/>
    <property type="project" value="TreeGrafter"/>
</dbReference>
<organism evidence="1 2">
    <name type="scientific">Massilia horti</name>
    <dbReference type="NCBI Taxonomy" id="2562153"/>
    <lineage>
        <taxon>Bacteria</taxon>
        <taxon>Pseudomonadati</taxon>
        <taxon>Pseudomonadota</taxon>
        <taxon>Betaproteobacteria</taxon>
        <taxon>Burkholderiales</taxon>
        <taxon>Oxalobacteraceae</taxon>
        <taxon>Telluria group</taxon>
        <taxon>Massilia</taxon>
    </lineage>
</organism>
<protein>
    <submittedName>
        <fullName evidence="1">FAD-dependent oxidoreductase</fullName>
    </submittedName>
</protein>
<proteinExistence type="predicted"/>
<accession>A0A4Y9SM32</accession>
<dbReference type="Proteomes" id="UP000297258">
    <property type="component" value="Unassembled WGS sequence"/>
</dbReference>
<comment type="caution">
    <text evidence="1">The sequence shown here is derived from an EMBL/GenBank/DDBJ whole genome shotgun (WGS) entry which is preliminary data.</text>
</comment>